<reference evidence="9" key="1">
    <citation type="submission" date="2018-05" db="EMBL/GenBank/DDBJ databases">
        <authorList>
            <person name="Lanie J.A."/>
            <person name="Ng W.-L."/>
            <person name="Kazmierczak K.M."/>
            <person name="Andrzejewski T.M."/>
            <person name="Davidsen T.M."/>
            <person name="Wayne K.J."/>
            <person name="Tettelin H."/>
            <person name="Glass J.I."/>
            <person name="Rusch D."/>
            <person name="Podicherti R."/>
            <person name="Tsui H.-C.T."/>
            <person name="Winkler M.E."/>
        </authorList>
    </citation>
    <scope>NUCLEOTIDE SEQUENCE</scope>
</reference>
<keyword evidence="5" id="KW-0067">ATP-binding</keyword>
<feature type="domain" description="Carbohydrate kinase FGGY C-terminal" evidence="8">
    <location>
        <begin position="257"/>
        <end position="446"/>
    </location>
</feature>
<proteinExistence type="inferred from homology"/>
<keyword evidence="4" id="KW-0418">Kinase</keyword>
<feature type="domain" description="Carbohydrate kinase FGGY N-terminal" evidence="7">
    <location>
        <begin position="3"/>
        <end position="247"/>
    </location>
</feature>
<dbReference type="PIRSF" id="PIRSF000538">
    <property type="entry name" value="GlpK"/>
    <property type="match status" value="1"/>
</dbReference>
<dbReference type="PROSITE" id="PS00933">
    <property type="entry name" value="FGGY_KINASES_1"/>
    <property type="match status" value="1"/>
</dbReference>
<dbReference type="Gene3D" id="3.30.420.40">
    <property type="match status" value="2"/>
</dbReference>
<dbReference type="Pfam" id="PF02782">
    <property type="entry name" value="FGGY_C"/>
    <property type="match status" value="1"/>
</dbReference>
<gene>
    <name evidence="9" type="ORF">METZ01_LOCUS33622</name>
</gene>
<evidence type="ECO:0000256" key="4">
    <source>
        <dbReference type="ARBA" id="ARBA00022777"/>
    </source>
</evidence>
<keyword evidence="1" id="KW-0859">Xylose metabolism</keyword>
<dbReference type="PANTHER" id="PTHR43095:SF5">
    <property type="entry name" value="XYLULOSE KINASE"/>
    <property type="match status" value="1"/>
</dbReference>
<evidence type="ECO:0000256" key="5">
    <source>
        <dbReference type="ARBA" id="ARBA00022840"/>
    </source>
</evidence>
<evidence type="ECO:0000256" key="6">
    <source>
        <dbReference type="ARBA" id="ARBA00023277"/>
    </source>
</evidence>
<dbReference type="AlphaFoldDB" id="A0A381QPM5"/>
<sequence>MALLGIDVGTGGSRAILINEQGKVLASATENHEPFASPKTGWAEQEPEDWWRASQIAIRSVLKQGALDPDTVTAIGLSGQMHGAVLLDASGSVVRPAIIWCDQRTETQCQWLTDTIGAARLIELTSNPALTGFTLPKLLWVREHEPNEWTQVKRVLLPKDYVRLRLTGAYATDVADASGTLLFDVASRRWSAEIVDATDLSLDYLPSVFEGPDVTGGITADASSATGLPVKTPVVAGGGDQAAGAVGMGIVQPGAVSATIGTSGVVFAATDRPALDPAGRVHTFCHAVPNRWHVMGVTQAAGLSLRWFHNEFGTVNNNDRDPYEQLCDEAATIEAGADDLLWAPYLMGERTPHLDPNARAALVGLTVSHTRAHIVRAILEGVAFSLRDSFTIFEEMKVPVQEIRLGGGGAKSTLWQQIQADVYGQQVLTLTAEEGAAYGAALLSGVGTGVWSSVDEACNQAVTVASHVDPDVKTAERMTGHYTRYRSLYPALKKVAYT</sequence>
<evidence type="ECO:0000259" key="8">
    <source>
        <dbReference type="Pfam" id="PF02782"/>
    </source>
</evidence>
<dbReference type="GO" id="GO:0005524">
    <property type="term" value="F:ATP binding"/>
    <property type="evidence" value="ECO:0007669"/>
    <property type="project" value="UniProtKB-KW"/>
</dbReference>
<dbReference type="EMBL" id="UINC01001440">
    <property type="protein sequence ID" value="SUZ80768.1"/>
    <property type="molecule type" value="Genomic_DNA"/>
</dbReference>
<dbReference type="InterPro" id="IPR043129">
    <property type="entry name" value="ATPase_NBD"/>
</dbReference>
<accession>A0A381QPM5</accession>
<dbReference type="InterPro" id="IPR006000">
    <property type="entry name" value="Xylulokinase"/>
</dbReference>
<dbReference type="NCBIfam" id="TIGR01312">
    <property type="entry name" value="XylB"/>
    <property type="match status" value="1"/>
</dbReference>
<dbReference type="Pfam" id="PF00370">
    <property type="entry name" value="FGGY_N"/>
    <property type="match status" value="1"/>
</dbReference>
<dbReference type="GO" id="GO:0004856">
    <property type="term" value="F:D-xylulokinase activity"/>
    <property type="evidence" value="ECO:0007669"/>
    <property type="project" value="InterPro"/>
</dbReference>
<evidence type="ECO:0008006" key="10">
    <source>
        <dbReference type="Google" id="ProtNLM"/>
    </source>
</evidence>
<dbReference type="InterPro" id="IPR000577">
    <property type="entry name" value="Carb_kinase_FGGY"/>
</dbReference>
<dbReference type="SUPFAM" id="SSF53067">
    <property type="entry name" value="Actin-like ATPase domain"/>
    <property type="match status" value="2"/>
</dbReference>
<dbReference type="PANTHER" id="PTHR43095">
    <property type="entry name" value="SUGAR KINASE"/>
    <property type="match status" value="1"/>
</dbReference>
<dbReference type="GO" id="GO:0042732">
    <property type="term" value="P:D-xylose metabolic process"/>
    <property type="evidence" value="ECO:0007669"/>
    <property type="project" value="UniProtKB-KW"/>
</dbReference>
<evidence type="ECO:0000256" key="1">
    <source>
        <dbReference type="ARBA" id="ARBA00022629"/>
    </source>
</evidence>
<dbReference type="PROSITE" id="PS00445">
    <property type="entry name" value="FGGY_KINASES_2"/>
    <property type="match status" value="1"/>
</dbReference>
<keyword evidence="3" id="KW-0547">Nucleotide-binding</keyword>
<name>A0A381QPM5_9ZZZZ</name>
<evidence type="ECO:0000259" key="7">
    <source>
        <dbReference type="Pfam" id="PF00370"/>
    </source>
</evidence>
<dbReference type="CDD" id="cd07808">
    <property type="entry name" value="ASKHA_NBD_FGGY_EcXK-like"/>
    <property type="match status" value="1"/>
</dbReference>
<keyword evidence="2" id="KW-0808">Transferase</keyword>
<dbReference type="HAMAP" id="MF_02220">
    <property type="entry name" value="XylB"/>
    <property type="match status" value="1"/>
</dbReference>
<dbReference type="InterPro" id="IPR050406">
    <property type="entry name" value="FGGY_Carb_Kinase"/>
</dbReference>
<evidence type="ECO:0000256" key="2">
    <source>
        <dbReference type="ARBA" id="ARBA00022679"/>
    </source>
</evidence>
<evidence type="ECO:0000256" key="3">
    <source>
        <dbReference type="ARBA" id="ARBA00022741"/>
    </source>
</evidence>
<dbReference type="GO" id="GO:0005997">
    <property type="term" value="P:xylulose metabolic process"/>
    <property type="evidence" value="ECO:0007669"/>
    <property type="project" value="InterPro"/>
</dbReference>
<keyword evidence="6" id="KW-0119">Carbohydrate metabolism</keyword>
<protein>
    <recommendedName>
        <fullName evidence="10">Xylulokinase</fullName>
    </recommendedName>
</protein>
<dbReference type="InterPro" id="IPR018485">
    <property type="entry name" value="FGGY_C"/>
</dbReference>
<dbReference type="InterPro" id="IPR018484">
    <property type="entry name" value="FGGY_N"/>
</dbReference>
<dbReference type="InterPro" id="IPR018483">
    <property type="entry name" value="Carb_kinase_FGGY_CS"/>
</dbReference>
<organism evidence="9">
    <name type="scientific">marine metagenome</name>
    <dbReference type="NCBI Taxonomy" id="408172"/>
    <lineage>
        <taxon>unclassified sequences</taxon>
        <taxon>metagenomes</taxon>
        <taxon>ecological metagenomes</taxon>
    </lineage>
</organism>
<evidence type="ECO:0000313" key="9">
    <source>
        <dbReference type="EMBL" id="SUZ80768.1"/>
    </source>
</evidence>